<dbReference type="SUPFAM" id="SSF58104">
    <property type="entry name" value="Methyl-accepting chemotaxis protein (MCP) signaling domain"/>
    <property type="match status" value="1"/>
</dbReference>
<dbReference type="InterPro" id="IPR004089">
    <property type="entry name" value="MCPsignal_dom"/>
</dbReference>
<keyword evidence="4" id="KW-0812">Transmembrane</keyword>
<keyword evidence="2" id="KW-1003">Cell membrane</keyword>
<evidence type="ECO:0000256" key="7">
    <source>
        <dbReference type="ARBA" id="ARBA00023224"/>
    </source>
</evidence>
<evidence type="ECO:0000256" key="2">
    <source>
        <dbReference type="ARBA" id="ARBA00022475"/>
    </source>
</evidence>
<dbReference type="RefSeq" id="WP_091539094.1">
    <property type="nucleotide sequence ID" value="NZ_FMUS01000001.1"/>
</dbReference>
<dbReference type="SUPFAM" id="SSF103190">
    <property type="entry name" value="Sensory domain-like"/>
    <property type="match status" value="1"/>
</dbReference>
<dbReference type="Gene3D" id="3.30.450.20">
    <property type="entry name" value="PAS domain"/>
    <property type="match status" value="1"/>
</dbReference>
<dbReference type="Pfam" id="PF00015">
    <property type="entry name" value="MCPsignal"/>
    <property type="match status" value="1"/>
</dbReference>
<dbReference type="InterPro" id="IPR033479">
    <property type="entry name" value="dCache_1"/>
</dbReference>
<dbReference type="OrthoDB" id="9816519at2"/>
<dbReference type="Pfam" id="PF02743">
    <property type="entry name" value="dCache_1"/>
    <property type="match status" value="1"/>
</dbReference>
<dbReference type="SMART" id="SM00304">
    <property type="entry name" value="HAMP"/>
    <property type="match status" value="1"/>
</dbReference>
<evidence type="ECO:0000256" key="3">
    <source>
        <dbReference type="ARBA" id="ARBA00022500"/>
    </source>
</evidence>
<dbReference type="PANTHER" id="PTHR32089">
    <property type="entry name" value="METHYL-ACCEPTING CHEMOTAXIS PROTEIN MCPB"/>
    <property type="match status" value="1"/>
</dbReference>
<dbReference type="InterPro" id="IPR003660">
    <property type="entry name" value="HAMP_dom"/>
</dbReference>
<evidence type="ECO:0000256" key="6">
    <source>
        <dbReference type="ARBA" id="ARBA00023136"/>
    </source>
</evidence>
<dbReference type="Gene3D" id="1.10.287.950">
    <property type="entry name" value="Methyl-accepting chemotaxis protein"/>
    <property type="match status" value="1"/>
</dbReference>
<comment type="subcellular location">
    <subcellularLocation>
        <location evidence="1">Cell membrane</location>
        <topology evidence="1">Multi-pass membrane protein</topology>
    </subcellularLocation>
</comment>
<evidence type="ECO:0000256" key="1">
    <source>
        <dbReference type="ARBA" id="ARBA00004651"/>
    </source>
</evidence>
<keyword evidence="6" id="KW-0472">Membrane</keyword>
<name>A0A1G5ASY5_9FIRM</name>
<evidence type="ECO:0000256" key="4">
    <source>
        <dbReference type="ARBA" id="ARBA00022692"/>
    </source>
</evidence>
<organism evidence="12 13">
    <name type="scientific">Alkaliphilus peptidifermentans DSM 18978</name>
    <dbReference type="NCBI Taxonomy" id="1120976"/>
    <lineage>
        <taxon>Bacteria</taxon>
        <taxon>Bacillati</taxon>
        <taxon>Bacillota</taxon>
        <taxon>Clostridia</taxon>
        <taxon>Peptostreptococcales</taxon>
        <taxon>Natronincolaceae</taxon>
        <taxon>Alkaliphilus</taxon>
    </lineage>
</organism>
<dbReference type="CDD" id="cd12914">
    <property type="entry name" value="PDC1_DGC_like"/>
    <property type="match status" value="1"/>
</dbReference>
<keyword evidence="7 9" id="KW-0807">Transducer</keyword>
<dbReference type="Proteomes" id="UP000198636">
    <property type="component" value="Unassembled WGS sequence"/>
</dbReference>
<dbReference type="PROSITE" id="PS50885">
    <property type="entry name" value="HAMP"/>
    <property type="match status" value="1"/>
</dbReference>
<comment type="similarity">
    <text evidence="8">Belongs to the methyl-accepting chemotaxis (MCP) protein family.</text>
</comment>
<dbReference type="GO" id="GO:0005886">
    <property type="term" value="C:plasma membrane"/>
    <property type="evidence" value="ECO:0007669"/>
    <property type="project" value="UniProtKB-SubCell"/>
</dbReference>
<evidence type="ECO:0000313" key="12">
    <source>
        <dbReference type="EMBL" id="SCX80993.1"/>
    </source>
</evidence>
<accession>A0A1G5ASY5</accession>
<dbReference type="Gene3D" id="6.10.340.10">
    <property type="match status" value="1"/>
</dbReference>
<evidence type="ECO:0000259" key="10">
    <source>
        <dbReference type="PROSITE" id="PS50111"/>
    </source>
</evidence>
<protein>
    <submittedName>
        <fullName evidence="12">Methyl-accepting chemotaxis protein</fullName>
    </submittedName>
</protein>
<reference evidence="12 13" key="1">
    <citation type="submission" date="2016-10" db="EMBL/GenBank/DDBJ databases">
        <authorList>
            <person name="de Groot N.N."/>
        </authorList>
    </citation>
    <scope>NUCLEOTIDE SEQUENCE [LARGE SCALE GENOMIC DNA]</scope>
    <source>
        <strain evidence="12 13">DSM 18978</strain>
    </source>
</reference>
<keyword evidence="3" id="KW-0145">Chemotaxis</keyword>
<evidence type="ECO:0000259" key="11">
    <source>
        <dbReference type="PROSITE" id="PS50885"/>
    </source>
</evidence>
<evidence type="ECO:0000256" key="9">
    <source>
        <dbReference type="PROSITE-ProRule" id="PRU00284"/>
    </source>
</evidence>
<sequence length="493" mass="54394">MLLGKNKMVNKMIETTSRISQGDLTTKVKIESSSSLGQLADNINEMIIKVRDLIGQVSAANEKTMNFANELEANTKYIYDSSQEVANAITDIASESSQQNEALININDYTREMNKGIMDILDQAKKSQEISNDMVETVKKSSHVFENVVNILQSNSSWSLELSNKMQTLKEEVEKIQRITKFVTEISNNTNLLALNASIEAARAGESGKGFAVVANEVRKLAEQTSDFAKDIEAIVNSIAANIIEISTEIIRETEKAKADIQVANDSKDQLKKVIESTESTSYSIDSIYTLAEKEADLVKEVNLAIEKIAIATEKAAAFSQEAAASTEEQTASVQLIFESIKKMGIMAKEVQKIVEGFVKEYVMDETTKKAITQAKNVLLSITSNEKLLTVNDEATNLAYLRKTLKENDFFQLIAIVDSKGDSKAMAIKGTNEWLKDNVSHRPYFQEAIIGKEYTSEPYISLQSKNYCVTISLPIKASNGQVIGIVLGDLTLG</sequence>
<gene>
    <name evidence="12" type="ORF">SAMN03080606_00278</name>
</gene>
<feature type="domain" description="Methyl-accepting transducer" evidence="10">
    <location>
        <begin position="74"/>
        <end position="310"/>
    </location>
</feature>
<dbReference type="STRING" id="1120976.SAMN03080606_00278"/>
<dbReference type="EMBL" id="FMUS01000001">
    <property type="protein sequence ID" value="SCX80993.1"/>
    <property type="molecule type" value="Genomic_DNA"/>
</dbReference>
<proteinExistence type="inferred from homology"/>
<dbReference type="CDD" id="cd06225">
    <property type="entry name" value="HAMP"/>
    <property type="match status" value="1"/>
</dbReference>
<feature type="domain" description="HAMP" evidence="11">
    <location>
        <begin position="9"/>
        <end position="55"/>
    </location>
</feature>
<evidence type="ECO:0000313" key="13">
    <source>
        <dbReference type="Proteomes" id="UP000198636"/>
    </source>
</evidence>
<dbReference type="PANTHER" id="PTHR32089:SF114">
    <property type="entry name" value="METHYL-ACCEPTING CHEMOTAXIS PROTEIN MCPB"/>
    <property type="match status" value="1"/>
</dbReference>
<dbReference type="PROSITE" id="PS50111">
    <property type="entry name" value="CHEMOTAXIS_TRANSDUC_2"/>
    <property type="match status" value="1"/>
</dbReference>
<dbReference type="SMART" id="SM00283">
    <property type="entry name" value="MA"/>
    <property type="match status" value="1"/>
</dbReference>
<evidence type="ECO:0000256" key="8">
    <source>
        <dbReference type="ARBA" id="ARBA00029447"/>
    </source>
</evidence>
<evidence type="ECO:0000256" key="5">
    <source>
        <dbReference type="ARBA" id="ARBA00022989"/>
    </source>
</evidence>
<keyword evidence="5" id="KW-1133">Transmembrane helix</keyword>
<keyword evidence="13" id="KW-1185">Reference proteome</keyword>
<dbReference type="InterPro" id="IPR029151">
    <property type="entry name" value="Sensor-like_sf"/>
</dbReference>
<dbReference type="GO" id="GO:0006935">
    <property type="term" value="P:chemotaxis"/>
    <property type="evidence" value="ECO:0007669"/>
    <property type="project" value="UniProtKB-KW"/>
</dbReference>
<dbReference type="Pfam" id="PF00672">
    <property type="entry name" value="HAMP"/>
    <property type="match status" value="1"/>
</dbReference>
<dbReference type="GO" id="GO:0007165">
    <property type="term" value="P:signal transduction"/>
    <property type="evidence" value="ECO:0007669"/>
    <property type="project" value="UniProtKB-KW"/>
</dbReference>
<dbReference type="AlphaFoldDB" id="A0A1G5ASY5"/>